<reference evidence="1 2" key="1">
    <citation type="journal article" date="2022" name="Plant J.">
        <title>Chromosome-level genome of Camellia lanceoleosa provides a valuable resource for understanding genome evolution and self-incompatibility.</title>
        <authorList>
            <person name="Gong W."/>
            <person name="Xiao S."/>
            <person name="Wang L."/>
            <person name="Liao Z."/>
            <person name="Chang Y."/>
            <person name="Mo W."/>
            <person name="Hu G."/>
            <person name="Li W."/>
            <person name="Zhao G."/>
            <person name="Zhu H."/>
            <person name="Hu X."/>
            <person name="Ji K."/>
            <person name="Xiang X."/>
            <person name="Song Q."/>
            <person name="Yuan D."/>
            <person name="Jin S."/>
            <person name="Zhang L."/>
        </authorList>
    </citation>
    <scope>NUCLEOTIDE SEQUENCE [LARGE SCALE GENOMIC DNA]</scope>
    <source>
        <strain evidence="1">SQ_2022a</strain>
    </source>
</reference>
<protein>
    <submittedName>
        <fullName evidence="1">Uncharacterized protein</fullName>
    </submittedName>
</protein>
<organism evidence="1 2">
    <name type="scientific">Camellia lanceoleosa</name>
    <dbReference type="NCBI Taxonomy" id="1840588"/>
    <lineage>
        <taxon>Eukaryota</taxon>
        <taxon>Viridiplantae</taxon>
        <taxon>Streptophyta</taxon>
        <taxon>Embryophyta</taxon>
        <taxon>Tracheophyta</taxon>
        <taxon>Spermatophyta</taxon>
        <taxon>Magnoliopsida</taxon>
        <taxon>eudicotyledons</taxon>
        <taxon>Gunneridae</taxon>
        <taxon>Pentapetalae</taxon>
        <taxon>asterids</taxon>
        <taxon>Ericales</taxon>
        <taxon>Theaceae</taxon>
        <taxon>Camellia</taxon>
    </lineage>
</organism>
<name>A0ACC0I3X6_9ERIC</name>
<sequence>MVQEEEALRTNRDFTDFFYFYFYLFAMRLVPPDLICSSKKNQIHSNRCGTLTSFSNEVISVIRGYPGLQKISFLSHSLGGLVSRYAIAKLYEESSQENGEYRSDESKDPFPEDKFKGQIRIEPMNFITSLATP</sequence>
<accession>A0ACC0I3X6</accession>
<dbReference type="EMBL" id="CM045759">
    <property type="protein sequence ID" value="KAI8019452.1"/>
    <property type="molecule type" value="Genomic_DNA"/>
</dbReference>
<proteinExistence type="predicted"/>
<keyword evidence="2" id="KW-1185">Reference proteome</keyword>
<dbReference type="Proteomes" id="UP001060215">
    <property type="component" value="Chromosome 2"/>
</dbReference>
<evidence type="ECO:0000313" key="1">
    <source>
        <dbReference type="EMBL" id="KAI8019452.1"/>
    </source>
</evidence>
<gene>
    <name evidence="1" type="ORF">LOK49_LG04G00444</name>
</gene>
<evidence type="ECO:0000313" key="2">
    <source>
        <dbReference type="Proteomes" id="UP001060215"/>
    </source>
</evidence>
<comment type="caution">
    <text evidence="1">The sequence shown here is derived from an EMBL/GenBank/DDBJ whole genome shotgun (WGS) entry which is preliminary data.</text>
</comment>